<dbReference type="InterPro" id="IPR053193">
    <property type="entry name" value="MetalloPDE_YfcE-like"/>
</dbReference>
<accession>A0A1F7YVQ3</accession>
<dbReference type="SUPFAM" id="SSF56300">
    <property type="entry name" value="Metallo-dependent phosphatases"/>
    <property type="match status" value="1"/>
</dbReference>
<dbReference type="Gene3D" id="3.60.21.10">
    <property type="match status" value="1"/>
</dbReference>
<sequence length="168" mass="18234">MKIAILSDSHDHIDNLRKVLEQAKGAGAEAVIFCGDMCAPATAKIFAEVELPVYAVFGNCDEDQYQIALRGGAKFKIVGLAEEYHQIELGKRKIAICHYPKLADLLSKTGEYDAVFFGHTHQGGMGNHGKTLLLNPGAVCGIKDGKYDEATFAIYDTDTNSAELDVIK</sequence>
<keyword evidence="2" id="KW-0479">Metal-binding</keyword>
<dbReference type="Proteomes" id="UP000178870">
    <property type="component" value="Unassembled WGS sequence"/>
</dbReference>
<evidence type="ECO:0000256" key="2">
    <source>
        <dbReference type="RuleBase" id="RU362039"/>
    </source>
</evidence>
<feature type="domain" description="Calcineurin-like phosphoesterase" evidence="3">
    <location>
        <begin position="1"/>
        <end position="159"/>
    </location>
</feature>
<protein>
    <recommendedName>
        <fullName evidence="2">Phosphoesterase</fullName>
        <ecNumber evidence="2">3.1.4.-</ecNumber>
    </recommendedName>
</protein>
<dbReference type="EMBL" id="MGGP01000027">
    <property type="protein sequence ID" value="OGM31361.1"/>
    <property type="molecule type" value="Genomic_DNA"/>
</dbReference>
<dbReference type="NCBIfam" id="TIGR00040">
    <property type="entry name" value="yfcE"/>
    <property type="match status" value="1"/>
</dbReference>
<dbReference type="EC" id="3.1.4.-" evidence="2"/>
<dbReference type="PANTHER" id="PTHR43165">
    <property type="entry name" value="METALLOPHOSPHOESTERASE"/>
    <property type="match status" value="1"/>
</dbReference>
<comment type="cofactor">
    <cofactor evidence="2">
        <name>a divalent metal cation</name>
        <dbReference type="ChEBI" id="CHEBI:60240"/>
    </cofactor>
</comment>
<dbReference type="CDD" id="cd00841">
    <property type="entry name" value="MPP_YfcE"/>
    <property type="match status" value="1"/>
</dbReference>
<evidence type="ECO:0000256" key="1">
    <source>
        <dbReference type="ARBA" id="ARBA00008950"/>
    </source>
</evidence>
<dbReference type="PANTHER" id="PTHR43165:SF1">
    <property type="entry name" value="PHOSPHODIESTERASE MJ0936"/>
    <property type="match status" value="1"/>
</dbReference>
<organism evidence="4 5">
    <name type="scientific">Candidatus Woesebacteria bacterium RIFCSPHIGHO2_01_FULL_44_21</name>
    <dbReference type="NCBI Taxonomy" id="1802503"/>
    <lineage>
        <taxon>Bacteria</taxon>
        <taxon>Candidatus Woeseibacteriota</taxon>
    </lineage>
</organism>
<dbReference type="InterPro" id="IPR024654">
    <property type="entry name" value="Calcineurin-like_PHP_lpxH"/>
</dbReference>
<proteinExistence type="inferred from homology"/>
<name>A0A1F7YVQ3_9BACT</name>
<evidence type="ECO:0000259" key="3">
    <source>
        <dbReference type="Pfam" id="PF12850"/>
    </source>
</evidence>
<dbReference type="GO" id="GO:0046872">
    <property type="term" value="F:metal ion binding"/>
    <property type="evidence" value="ECO:0007669"/>
    <property type="project" value="UniProtKB-KW"/>
</dbReference>
<evidence type="ECO:0000313" key="4">
    <source>
        <dbReference type="EMBL" id="OGM31361.1"/>
    </source>
</evidence>
<comment type="caution">
    <text evidence="4">The sequence shown here is derived from an EMBL/GenBank/DDBJ whole genome shotgun (WGS) entry which is preliminary data.</text>
</comment>
<dbReference type="AlphaFoldDB" id="A0A1F7YVQ3"/>
<dbReference type="Pfam" id="PF12850">
    <property type="entry name" value="Metallophos_2"/>
    <property type="match status" value="1"/>
</dbReference>
<gene>
    <name evidence="4" type="ORF">A2803_02540</name>
</gene>
<comment type="similarity">
    <text evidence="1 2">Belongs to the metallophosphoesterase superfamily. YfcE family.</text>
</comment>
<dbReference type="InterPro" id="IPR041802">
    <property type="entry name" value="MPP_YfcE"/>
</dbReference>
<dbReference type="InterPro" id="IPR000979">
    <property type="entry name" value="Phosphodiesterase_MJ0936/Vps29"/>
</dbReference>
<dbReference type="GO" id="GO:0016787">
    <property type="term" value="F:hydrolase activity"/>
    <property type="evidence" value="ECO:0007669"/>
    <property type="project" value="UniProtKB-UniRule"/>
</dbReference>
<reference evidence="4 5" key="1">
    <citation type="journal article" date="2016" name="Nat. Commun.">
        <title>Thousands of microbial genomes shed light on interconnected biogeochemical processes in an aquifer system.</title>
        <authorList>
            <person name="Anantharaman K."/>
            <person name="Brown C.T."/>
            <person name="Hug L.A."/>
            <person name="Sharon I."/>
            <person name="Castelle C.J."/>
            <person name="Probst A.J."/>
            <person name="Thomas B.C."/>
            <person name="Singh A."/>
            <person name="Wilkins M.J."/>
            <person name="Karaoz U."/>
            <person name="Brodie E.L."/>
            <person name="Williams K.H."/>
            <person name="Hubbard S.S."/>
            <person name="Banfield J.F."/>
        </authorList>
    </citation>
    <scope>NUCLEOTIDE SEQUENCE [LARGE SCALE GENOMIC DNA]</scope>
</reference>
<dbReference type="InterPro" id="IPR029052">
    <property type="entry name" value="Metallo-depent_PP-like"/>
</dbReference>
<evidence type="ECO:0000313" key="5">
    <source>
        <dbReference type="Proteomes" id="UP000178870"/>
    </source>
</evidence>